<dbReference type="Gene3D" id="1.20.1270.280">
    <property type="match status" value="1"/>
</dbReference>
<dbReference type="FunFam" id="3.40.50.300:FF:002141">
    <property type="entry name" value="Dynein heavy chain"/>
    <property type="match status" value="1"/>
</dbReference>
<evidence type="ECO:0000256" key="13">
    <source>
        <dbReference type="ARBA" id="ARBA00023175"/>
    </source>
</evidence>
<dbReference type="FunFam" id="3.20.180.20:FF:000003">
    <property type="entry name" value="Dynein heavy chain 12, axonemal"/>
    <property type="match status" value="1"/>
</dbReference>
<dbReference type="InterPro" id="IPR035699">
    <property type="entry name" value="AAA_6"/>
</dbReference>
<reference evidence="18" key="2">
    <citation type="submission" date="2025-08" db="UniProtKB">
        <authorList>
            <consortium name="Ensembl"/>
        </authorList>
    </citation>
    <scope>IDENTIFICATION</scope>
</reference>
<evidence type="ECO:0000256" key="8">
    <source>
        <dbReference type="ARBA" id="ARBA00022840"/>
    </source>
</evidence>
<feature type="coiled-coil region" evidence="16">
    <location>
        <begin position="2064"/>
        <end position="2122"/>
    </location>
</feature>
<dbReference type="InterPro" id="IPR042228">
    <property type="entry name" value="Dynein_linker_3"/>
</dbReference>
<dbReference type="Pfam" id="PF18198">
    <property type="entry name" value="AAA_lid_11"/>
    <property type="match status" value="1"/>
</dbReference>
<dbReference type="FunFam" id="1.20.58.1120:FF:000005">
    <property type="entry name" value="Dynein, axonemal, heavy chain 12"/>
    <property type="match status" value="1"/>
</dbReference>
<dbReference type="FunFam" id="1.20.140.100:FF:000004">
    <property type="entry name" value="Dynein axonemal heavy chain 6"/>
    <property type="match status" value="1"/>
</dbReference>
<evidence type="ECO:0000256" key="1">
    <source>
        <dbReference type="ARBA" id="ARBA00004230"/>
    </source>
</evidence>
<dbReference type="eggNOG" id="KOG3595">
    <property type="taxonomic scope" value="Eukaryota"/>
</dbReference>
<evidence type="ECO:0000256" key="2">
    <source>
        <dbReference type="ARBA" id="ARBA00004430"/>
    </source>
</evidence>
<dbReference type="FunFam" id="1.20.920.30:FF:000002">
    <property type="entry name" value="Dynein axonemal heavy chain 3"/>
    <property type="match status" value="1"/>
</dbReference>
<reference evidence="19" key="1">
    <citation type="submission" date="2003-08" db="EMBL/GenBank/DDBJ databases">
        <authorList>
            <person name="Birren B."/>
            <person name="Nusbaum C."/>
            <person name="Abebe A."/>
            <person name="Abouelleil A."/>
            <person name="Adekoya E."/>
            <person name="Ait-zahra M."/>
            <person name="Allen N."/>
            <person name="Allen T."/>
            <person name="An P."/>
            <person name="Anderson M."/>
            <person name="Anderson S."/>
            <person name="Arachchi H."/>
            <person name="Armbruster J."/>
            <person name="Bachantsang P."/>
            <person name="Baldwin J."/>
            <person name="Barry A."/>
            <person name="Bayul T."/>
            <person name="Blitshsteyn B."/>
            <person name="Bloom T."/>
            <person name="Blye J."/>
            <person name="Boguslavskiy L."/>
            <person name="Borowsky M."/>
            <person name="Boukhgalter B."/>
            <person name="Brunache A."/>
            <person name="Butler J."/>
            <person name="Calixte N."/>
            <person name="Calvo S."/>
            <person name="Camarata J."/>
            <person name="Campo K."/>
            <person name="Chang J."/>
            <person name="Cheshatsang Y."/>
            <person name="Citroen M."/>
            <person name="Collymore A."/>
            <person name="Considine T."/>
            <person name="Cook A."/>
            <person name="Cooke P."/>
            <person name="Corum B."/>
            <person name="Cuomo C."/>
            <person name="David R."/>
            <person name="Dawoe T."/>
            <person name="Degray S."/>
            <person name="Dodge S."/>
            <person name="Dooley K."/>
            <person name="Dorje P."/>
            <person name="Dorjee K."/>
            <person name="Dorris L."/>
            <person name="Duffey N."/>
            <person name="Dupes A."/>
            <person name="Elkins T."/>
            <person name="Engels R."/>
            <person name="Erickson J."/>
            <person name="Farina A."/>
            <person name="Faro S."/>
            <person name="Ferreira P."/>
            <person name="Fischer H."/>
            <person name="Fitzgerald M."/>
            <person name="Foley K."/>
            <person name="Gage D."/>
            <person name="Galagan J."/>
            <person name="Gearin G."/>
            <person name="Gnerre S."/>
            <person name="Gnirke A."/>
            <person name="Goyette A."/>
            <person name="Graham J."/>
            <person name="Grandbois E."/>
            <person name="Gyaltsen K."/>
            <person name="Hafez N."/>
            <person name="Hagopian D."/>
            <person name="Hagos B."/>
            <person name="Hall J."/>
            <person name="Hatcher B."/>
            <person name="Heller A."/>
            <person name="Higgins H."/>
            <person name="Honan T."/>
            <person name="Horn A."/>
            <person name="Houde N."/>
            <person name="Hughes L."/>
            <person name="Hulme W."/>
            <person name="Husby E."/>
            <person name="Iliev I."/>
            <person name="Jaffe D."/>
            <person name="Jones C."/>
            <person name="Kamal M."/>
            <person name="Kamat A."/>
            <person name="Kamvysselis M."/>
            <person name="Karlsson E."/>
            <person name="Kells C."/>
            <person name="Kieu A."/>
            <person name="Kisner P."/>
            <person name="Kodira C."/>
            <person name="Kulbokas E."/>
            <person name="Labutti K."/>
            <person name="Lama D."/>
            <person name="Landers T."/>
            <person name="Leger J."/>
            <person name="Levine S."/>
            <person name="Lewis D."/>
            <person name="Lewis T."/>
            <person name="Lindblad-toh K."/>
            <person name="Liu X."/>
            <person name="Lokyitsang T."/>
            <person name="Lokyitsang Y."/>
            <person name="Lucien O."/>
            <person name="Lui A."/>
            <person name="Ma L.J."/>
            <person name="Mabbitt R."/>
            <person name="Macdonald J."/>
            <person name="Maclean C."/>
            <person name="Major J."/>
            <person name="Manning J."/>
            <person name="Marabella R."/>
            <person name="Maru K."/>
            <person name="Matthews C."/>
            <person name="Mauceli E."/>
            <person name="Mccarthy M."/>
            <person name="Mcdonough S."/>
            <person name="Mcghee T."/>
            <person name="Meldrim J."/>
            <person name="Meneus L."/>
            <person name="Mesirov J."/>
            <person name="Mihalev A."/>
            <person name="Mihova T."/>
            <person name="Mikkelsen T."/>
            <person name="Mlenga V."/>
            <person name="Moru K."/>
            <person name="Mozes J."/>
            <person name="Mulrain L."/>
            <person name="Munson G."/>
            <person name="Naylor J."/>
            <person name="Newes C."/>
            <person name="Nguyen C."/>
            <person name="Nguyen N."/>
            <person name="Nguyen T."/>
            <person name="Nicol R."/>
            <person name="Nielsen C."/>
            <person name="Nizzari M."/>
            <person name="Norbu C."/>
            <person name="Norbu N."/>
            <person name="O'donnell P."/>
            <person name="Okoawo O."/>
            <person name="O'leary S."/>
            <person name="Omotosho B."/>
            <person name="O'neill K."/>
            <person name="Osman S."/>
            <person name="Parker S."/>
            <person name="Perrin D."/>
            <person name="Phunkhang P."/>
            <person name="Piqani B."/>
            <person name="Purcell S."/>
            <person name="Rachupka T."/>
            <person name="Ramasamy U."/>
            <person name="Rameau R."/>
            <person name="Ray V."/>
            <person name="Raymond C."/>
            <person name="Retta R."/>
            <person name="Richardson S."/>
            <person name="Rise C."/>
            <person name="Rodriguez J."/>
            <person name="Rogers J."/>
            <person name="Rogov P."/>
            <person name="Rutman M."/>
            <person name="Schupbach R."/>
            <person name="Seaman C."/>
            <person name="Settipalli S."/>
            <person name="Sharpe T."/>
            <person name="Sheridan J."/>
            <person name="Sherpa N."/>
            <person name="Shi J."/>
            <person name="Smirnov S."/>
            <person name="Smith C."/>
            <person name="Sougnez C."/>
            <person name="Spencer B."/>
            <person name="Stalker J."/>
            <person name="Stange-thomann N."/>
            <person name="Stavropoulos S."/>
            <person name="Stetson K."/>
            <person name="Stone C."/>
            <person name="Stone S."/>
            <person name="Stubbs M."/>
            <person name="Talamas J."/>
            <person name="Tchuinga P."/>
            <person name="Tenzing P."/>
            <person name="Tesfaye S."/>
            <person name="Theodore J."/>
            <person name="Thoulutsang Y."/>
            <person name="Topham K."/>
            <person name="Towey S."/>
            <person name="Tsamla T."/>
            <person name="Tsomo N."/>
            <person name="Vallee D."/>
            <person name="Vassiliev H."/>
            <person name="Venkataraman V."/>
            <person name="Vinson J."/>
            <person name="Vo A."/>
            <person name="Wade C."/>
            <person name="Wang S."/>
            <person name="Wangchuk T."/>
            <person name="Wangdi T."/>
            <person name="Whittaker C."/>
            <person name="Wilkinson J."/>
            <person name="Wu Y."/>
            <person name="Wyman D."/>
            <person name="Yadav S."/>
            <person name="Yang S."/>
            <person name="Yang X."/>
            <person name="Yeager S."/>
            <person name="Yee E."/>
            <person name="Young G."/>
            <person name="Zainoun J."/>
            <person name="Zembeck L."/>
            <person name="Zimmer A."/>
            <person name="Zody M."/>
            <person name="Lander E."/>
        </authorList>
    </citation>
    <scope>NUCLEOTIDE SEQUENCE [LARGE SCALE GENOMIC DNA]</scope>
</reference>
<dbReference type="Pfam" id="PF12780">
    <property type="entry name" value="AAA_8"/>
    <property type="match status" value="1"/>
</dbReference>
<dbReference type="Pfam" id="PF12781">
    <property type="entry name" value="AAA_9"/>
    <property type="match status" value="1"/>
</dbReference>
<keyword evidence="12" id="KW-0969">Cilium</keyword>
<dbReference type="Gene3D" id="1.20.58.1120">
    <property type="match status" value="1"/>
</dbReference>
<dbReference type="Pfam" id="PF18199">
    <property type="entry name" value="Dynein_C"/>
    <property type="match status" value="1"/>
</dbReference>
<dbReference type="FunFam" id="3.40.50.300:FF:001328">
    <property type="entry name" value="Dynein heavy chain 6, axonemal"/>
    <property type="match status" value="1"/>
</dbReference>
<dbReference type="FunFam" id="1.10.8.1220:FF:000001">
    <property type="entry name" value="Dynein axonemal heavy chain 5"/>
    <property type="match status" value="1"/>
</dbReference>
<dbReference type="GO" id="GO:0005524">
    <property type="term" value="F:ATP binding"/>
    <property type="evidence" value="ECO:0007669"/>
    <property type="project" value="UniProtKB-KW"/>
</dbReference>
<keyword evidence="6" id="KW-0677">Repeat</keyword>
<dbReference type="Pfam" id="PF12774">
    <property type="entry name" value="AAA_6"/>
    <property type="match status" value="1"/>
</dbReference>
<evidence type="ECO:0000313" key="19">
    <source>
        <dbReference type="Proteomes" id="UP000007875"/>
    </source>
</evidence>
<dbReference type="GO" id="GO:0003341">
    <property type="term" value="P:cilium movement"/>
    <property type="evidence" value="ECO:0007669"/>
    <property type="project" value="UniProtKB-ARBA"/>
</dbReference>
<dbReference type="InParanoid" id="H2YSD9"/>
<reference evidence="18" key="3">
    <citation type="submission" date="2025-09" db="UniProtKB">
        <authorList>
            <consortium name="Ensembl"/>
        </authorList>
    </citation>
    <scope>IDENTIFICATION</scope>
</reference>
<dbReference type="InterPro" id="IPR043157">
    <property type="entry name" value="Dynein_AAA1S"/>
</dbReference>
<dbReference type="STRING" id="51511.ENSCSAVP00000008249"/>
<organism evidence="18 19">
    <name type="scientific">Ciona savignyi</name>
    <name type="common">Pacific transparent sea squirt</name>
    <dbReference type="NCBI Taxonomy" id="51511"/>
    <lineage>
        <taxon>Eukaryota</taxon>
        <taxon>Metazoa</taxon>
        <taxon>Chordata</taxon>
        <taxon>Tunicata</taxon>
        <taxon>Ascidiacea</taxon>
        <taxon>Phlebobranchia</taxon>
        <taxon>Cionidae</taxon>
        <taxon>Ciona</taxon>
    </lineage>
</organism>
<evidence type="ECO:0000256" key="16">
    <source>
        <dbReference type="SAM" id="Coils"/>
    </source>
</evidence>
<protein>
    <recommendedName>
        <fullName evidence="17">AAA+ ATPase domain-containing protein</fullName>
    </recommendedName>
</protein>
<feature type="domain" description="AAA+ ATPase" evidence="17">
    <location>
        <begin position="572"/>
        <end position="711"/>
    </location>
</feature>
<evidence type="ECO:0000256" key="6">
    <source>
        <dbReference type="ARBA" id="ARBA00022737"/>
    </source>
</evidence>
<dbReference type="InterPro" id="IPR027417">
    <property type="entry name" value="P-loop_NTPase"/>
</dbReference>
<dbReference type="InterPro" id="IPR041228">
    <property type="entry name" value="Dynein_C"/>
</dbReference>
<dbReference type="SMART" id="SM00382">
    <property type="entry name" value="AAA"/>
    <property type="match status" value="2"/>
</dbReference>
<dbReference type="GO" id="GO:0031514">
    <property type="term" value="C:motile cilium"/>
    <property type="evidence" value="ECO:0007669"/>
    <property type="project" value="UniProtKB-SubCell"/>
</dbReference>
<evidence type="ECO:0000259" key="17">
    <source>
        <dbReference type="SMART" id="SM00382"/>
    </source>
</evidence>
<dbReference type="PANTHER" id="PTHR22878:SF72">
    <property type="entry name" value="DYNEIN HEAVY CHAIN 3, AXONEMAL"/>
    <property type="match status" value="1"/>
</dbReference>
<evidence type="ECO:0000256" key="9">
    <source>
        <dbReference type="ARBA" id="ARBA00022846"/>
    </source>
</evidence>
<keyword evidence="13" id="KW-0505">Motor protein</keyword>
<dbReference type="FunFam" id="1.10.287.2620:FF:000002">
    <property type="entry name" value="Dynein heavy chain 2, axonemal"/>
    <property type="match status" value="1"/>
</dbReference>
<evidence type="ECO:0000256" key="15">
    <source>
        <dbReference type="ARBA" id="ARBA00023273"/>
    </source>
</evidence>
<dbReference type="InterPro" id="IPR013602">
    <property type="entry name" value="Dynein_heavy_linker"/>
</dbReference>
<dbReference type="InterPro" id="IPR024317">
    <property type="entry name" value="Dynein_heavy_chain_D4_dom"/>
</dbReference>
<name>H2YSD9_CIOSA</name>
<dbReference type="InterPro" id="IPR042222">
    <property type="entry name" value="Dynein_2_N"/>
</dbReference>
<dbReference type="GeneTree" id="ENSGT00940000154959"/>
<dbReference type="Gene3D" id="1.20.920.30">
    <property type="match status" value="1"/>
</dbReference>
<evidence type="ECO:0000256" key="4">
    <source>
        <dbReference type="ARBA" id="ARBA00022490"/>
    </source>
</evidence>
<dbReference type="Gene3D" id="1.10.472.130">
    <property type="match status" value="1"/>
</dbReference>
<keyword evidence="19" id="KW-1185">Reference proteome</keyword>
<dbReference type="FunFam" id="3.40.50.300:FF:000044">
    <property type="entry name" value="Dynein heavy chain 5, axonemal"/>
    <property type="match status" value="1"/>
</dbReference>
<dbReference type="FunFam" id="1.20.920.20:FF:000006">
    <property type="entry name" value="Dynein, axonemal, heavy chain 6"/>
    <property type="match status" value="1"/>
</dbReference>
<keyword evidence="14" id="KW-0206">Cytoskeleton</keyword>
<dbReference type="Gene3D" id="1.10.8.1220">
    <property type="match status" value="1"/>
</dbReference>
<dbReference type="SUPFAM" id="SSF52540">
    <property type="entry name" value="P-loop containing nucleoside triphosphate hydrolases"/>
    <property type="match status" value="4"/>
</dbReference>
<dbReference type="Gene3D" id="3.40.50.300">
    <property type="entry name" value="P-loop containing nucleotide triphosphate hydrolases"/>
    <property type="match status" value="5"/>
</dbReference>
<dbReference type="InterPro" id="IPR004273">
    <property type="entry name" value="Dynein_heavy_D6_P-loop"/>
</dbReference>
<dbReference type="FunFam" id="3.40.50.300:FF:000223">
    <property type="entry name" value="Dynein heavy chain 3, axonemal"/>
    <property type="match status" value="1"/>
</dbReference>
<dbReference type="FunFam" id="1.10.8.710:FF:000004">
    <property type="entry name" value="Dynein axonemal heavy chain 6"/>
    <property type="match status" value="1"/>
</dbReference>
<keyword evidence="15" id="KW-0966">Cell projection</keyword>
<dbReference type="Pfam" id="PF17852">
    <property type="entry name" value="Dynein_AAA_lid"/>
    <property type="match status" value="1"/>
</dbReference>
<dbReference type="FunFam" id="1.20.1270.280:FF:000001">
    <property type="entry name" value="dynein heavy chain 7, axonemal"/>
    <property type="match status" value="1"/>
</dbReference>
<dbReference type="Gene3D" id="6.10.140.1060">
    <property type="match status" value="1"/>
</dbReference>
<dbReference type="Gene3D" id="1.20.140.100">
    <property type="entry name" value="Dynein heavy chain, N-terminal domain 2"/>
    <property type="match status" value="1"/>
</dbReference>
<keyword evidence="9" id="KW-0282">Flagellum</keyword>
<dbReference type="GO" id="GO:0045505">
    <property type="term" value="F:dynein intermediate chain binding"/>
    <property type="evidence" value="ECO:0007669"/>
    <property type="project" value="InterPro"/>
</dbReference>
<dbReference type="GO" id="GO:0005874">
    <property type="term" value="C:microtubule"/>
    <property type="evidence" value="ECO:0007669"/>
    <property type="project" value="UniProtKB-KW"/>
</dbReference>
<dbReference type="InterPro" id="IPR035706">
    <property type="entry name" value="AAA_9"/>
</dbReference>
<dbReference type="Pfam" id="PF12775">
    <property type="entry name" value="AAA_7"/>
    <property type="match status" value="1"/>
</dbReference>
<evidence type="ECO:0000256" key="10">
    <source>
        <dbReference type="ARBA" id="ARBA00023017"/>
    </source>
</evidence>
<feature type="domain" description="AAA+ ATPase" evidence="17">
    <location>
        <begin position="1209"/>
        <end position="1356"/>
    </location>
</feature>
<dbReference type="Gene3D" id="1.10.8.710">
    <property type="match status" value="1"/>
</dbReference>
<sequence length="3272" mass="375168">VSPYPQIQELLMKKEPFVKLWKNVVAFNKMHDKWMNGPLLDVNAEFVEETVQELWKTSYKLTKRFQHPDLMGPLKAAATIKNKLEKFRINMPLINALCNPGIKDRHWELMSERVGFDMTPGPTTPLSEVLKMKLEKHLDDLTLISNQARKEYALEKALKKMKQDWATMDFGLVPYRDSNLKILSAVDDIQMLLDDHVVKTHTMKGSPFIEPFVEEIEAWENTLQQARSIIESWLAVQSAWLYLEPIFGSEDIRNQIPVQGKMFTQVDTHYKDIMARAAQNTKAMVVLSERGMLKNLLSSQALLENIQNGLNEYLEKKRIFFPRFFFLSNDELLEILSETKDPLRVQPHLKKCFEGIARLVFTDDKRIVAMQSAEEENVELIQVITPSDAGGLVEKWLFEVEQDMKISIRESMSRSVDAYPEMPFKQWCLQWPGQVVLATSIIYWTAEVTQAIKEKGGLTKYLGICSSHIDDIIQLVRGKLSKMDRVTLGALVTIDVHARDVVAKLGEDSVSDVRDFQWISQMRYYWENSAVMVRMISTTVPYDYEYLGNSGRLVITPLTERCYRTLMGALQLNLGGAPEGPAGTGKTETCKDLAKAVAKQCVVFNCSDGLDYKAMGKFFKGLAQSGAWACFDEFNRIDLEVLSVVAQQIQTIQRAVADQVTVFVFEGTEISLDPSCTIFITMNPGYAGRAELPDNLKVLFRTVAMMIPDYALIAEISLYSMGFVAARTLAAKIVATYRLCSEQLSSQHHYDYGMRAVKSVLTTAGNLKLKYVDQREDELMLRAINDVNLPKFLSHDIPLFDGIISDLFPGVRLPKPDHGLLEKAIRTNITTMNLQPNPWFIEKVFQLHEMMKVRHGFMVVGRALSGKTSAYRVLIAALGEVSVLDEVGEYPVHVKIINPKAVTMAQLYGSFDPVSHEWSDGILANTFRGHANSTDDNRKWLVFDGPVDAVWVENLNTVLDDNKKLCLMSGEIIAMNAKQNMMFEVENLEQASPATVSRCGMIYMDPDELGSTSLVTSWLTTSLPDFLTKQQKDNVRMLFNWLVPPCVHFVLKSCHHILRLSSMHMTANLLKLYSCLLTELRYFMEAIEERGNMVIAHFFFAIVWSVAACVDGNSRERFNDFFRDLLDTDGGKVGFPRPRELRIPRNLLIPKRGSIFDYVYIKQNYGSWHRWDNLTQNPELTDSTQLSNVIIQTVDTYRQTYFLKKFISRNEQLLFVGPTGTGKSAITNSHLRSLSKKQYTVNNVNFSAQTSASQTQDMIFSKLDRRRKNTYGPSPGKKMLVFVDDVNMPAKERYGAQPPIELLRQWIDHGHWFDKKDTSQLYLVDMSLVCAMAPPGGGRNEITERFLRHFNVISIHAFDEDTMKTIFQPLLDWHFSRGFDNALRRFGRIIIWATTDVYMQAISRFLPTPSKSHYIFNLRDYARVIQGVLLFRSERCIEGVPGALKLARLWVHEVYRVFYDRLVDDEDRDTFFGIIATTMHFKEKMNNIFQHLVLHKSGRKDIVDTHIRSVFFGDYMSPKVDEGASERFYDEVTDMNGLKTTIERYLDDYNTMSKAPMDLVMFQFAIEHISRISRILKQPNGHALLVGIGGSGRQSSARIAAFMADYELFQVNVTKSYSVSDWRNDLKRVLRRTGEDLAPTVFLFGDYQIKDESFLEDINLLLNTGDIPNIFENEERLEIIDKMQGLAQADGDERVEITPLNMYTKFIERVNRCLHVVLAFSPVGDDFRTRLRNFPSLINCCTIDWFQAWPDDALEMVANHFLDEVEMSQSMRQAAVKMCKYFHQDVRLLSDKYFDSLRRRTFITPTSYLELIKTFKRLLQKKRLELLTLKNRYVTGLEKLEFAESQINVMQQELTALQPRLEESSLEVEALVADISAESAEVELVKKLVEADEAVAANAADDAQQIKQECEEKLAVAMPAMNAAIAALDTLRQQDIALVKTMQNPPAGVKITTEAICILKGIKPDRKTDGSGRAIDDYWPAAKKMLGDMKFLDSLRDYDKENIPNAIMRKIRERFIGDPNFRPELIRNVSSACEGLCSWVLAIEVYDRVAKVIAPKRKSLLLAEDDLERLMSLLQVKRKELEEITNKLQLLNDNLKEKLDEKKRLEDNIELTKVKLIRAEKLISGLGGEKERWTEMTHSLHNTYHNIVGDVLLSSAVVAYLPPFTPLYRQDTIKNWWVECKNRDIPVSEDFSLSNTLGDPVQIMEWQLAGLPKDNSSVDNAIIVNNANRWPLMVDPQGQACKWIKNMERKNNLHVCKLTDADYLRTLENCLQFGNPILIENISEHIDPILDPILLHQTFKQSGMEYVKLGENTVQYSHDFKLYITTRMRNPHYLPEVSVKVTLINFMITPIALEDQLLRLVAAKERPELEEKKSELILEGANNRRLLKNIEDKILEVLSREGNILEDETAIRILSESRQLSEEISTKQEITSKTEVELDSTRNGYKPVAIHSSILFFVISELANIDPMYQYSLWWFINLYVQSIEQSEKSLDLDQRILNLKQHFTQLIFRNVCRSLFEKDKLLFSFLLCIGIMKGRGEVDDTHWRFLLTGGVALDNPFPNPAYDWLPDKSWAEIVRCNELPTFTGLMRHFRINSTAWKAIYDSSVPHTETLPEPWDGRLGPLEKLVVVRCIRPDKVVPAVQDFIVSKMGAMYIEPPTFDLHSSYQDSDSSTPLIFILSPGADPMASLIKFAEENGKSSSSLSTISLGQGQGPIAERMIEYARTNGTWVVLQNCHLAVSWLPELRRICEEVITDKSTTRDEFRLWLTSYPSPDFPVPVLQNSVKMTNEPPKGLRANLLRSYISDPISDPIFFSGMEEMQKNMRILFSLCFFHALVQERRKFGPLGWNIPYGFNESDLRISVRQTQMFLKDYEEVPLVALKYLIGECNYGGRVTDERDRRLLQSLLSTFMCSEVFNDSDYKFSSIDLYFAPSYQEYDKFLHFIRSLPINTHPEVFGFHENADISKDQQETQQMFDGILSTLPRQSASFDGRLSQTIVQDLASDILSKLPDMFNVEEIQNKYPIDYSESMNTVLNQELIRFNQLTMVVKSSLKDLKRALRGLVLLSAELEDVLDNMLVGKVPNLWGSKSYPSLKPLGSYVADLIARLEFFRSWVSNGKPITFWISGFFFTQSFLTGTMQNYSRRHQIPIDQLDFRFHVKSEGNIKTRPVCGEYIHGLYMEGARWCKEQETMVESRKKILYDSIPVIWLEPIRTRDKTDPQDQLYECPVYKTSARRGMLSTTGHSTNYVLTIQFPTKQASKHWVNRGVACLCQLDD</sequence>
<dbReference type="Ensembl" id="ENSCSAVT00000008357.1">
    <property type="protein sequence ID" value="ENSCSAVP00000008249.1"/>
    <property type="gene ID" value="ENSCSAVG00000004914.1"/>
</dbReference>
<dbReference type="InterPro" id="IPR024743">
    <property type="entry name" value="Dynein_HC_stalk"/>
</dbReference>
<dbReference type="Gene3D" id="1.10.287.2620">
    <property type="match status" value="1"/>
</dbReference>
<accession>H2YSD9</accession>
<keyword evidence="7" id="KW-0547">Nucleotide-binding</keyword>
<dbReference type="InterPro" id="IPR041466">
    <property type="entry name" value="Dynein_AAA5_ext"/>
</dbReference>
<evidence type="ECO:0000256" key="3">
    <source>
        <dbReference type="ARBA" id="ARBA00008887"/>
    </source>
</evidence>
<keyword evidence="10" id="KW-0243">Dynein</keyword>
<dbReference type="InterPro" id="IPR003593">
    <property type="entry name" value="AAA+_ATPase"/>
</dbReference>
<dbReference type="Proteomes" id="UP000007875">
    <property type="component" value="Unassembled WGS sequence"/>
</dbReference>
<dbReference type="GO" id="GO:0008569">
    <property type="term" value="F:minus-end-directed microtubule motor activity"/>
    <property type="evidence" value="ECO:0007669"/>
    <property type="project" value="InterPro"/>
</dbReference>
<dbReference type="Gene3D" id="1.10.8.720">
    <property type="entry name" value="Region D6 of dynein motor"/>
    <property type="match status" value="1"/>
</dbReference>
<comment type="similarity">
    <text evidence="3">Belongs to the dynein heavy chain family.</text>
</comment>
<dbReference type="Pfam" id="PF17857">
    <property type="entry name" value="AAA_lid_1"/>
    <property type="match status" value="1"/>
</dbReference>
<dbReference type="Pfam" id="PF08393">
    <property type="entry name" value="DHC_N2"/>
    <property type="match status" value="1"/>
</dbReference>
<comment type="subcellular location">
    <subcellularLocation>
        <location evidence="1">Cell projection</location>
        <location evidence="1">Cilium</location>
        <location evidence="1">Flagellum</location>
    </subcellularLocation>
    <subcellularLocation>
        <location evidence="2">Cytoplasm</location>
        <location evidence="2">Cytoskeleton</location>
        <location evidence="2">Cilium axoneme</location>
    </subcellularLocation>
</comment>
<dbReference type="FunFam" id="3.10.490.20:FF:000001">
    <property type="entry name" value="dynein heavy chain 7, axonemal"/>
    <property type="match status" value="1"/>
</dbReference>
<dbReference type="InterPro" id="IPR041658">
    <property type="entry name" value="AAA_lid_11"/>
</dbReference>
<dbReference type="Pfam" id="PF12777">
    <property type="entry name" value="MT"/>
    <property type="match status" value="1"/>
</dbReference>
<dbReference type="Gene3D" id="1.20.920.20">
    <property type="match status" value="1"/>
</dbReference>
<dbReference type="InterPro" id="IPR043160">
    <property type="entry name" value="Dynein_C_barrel"/>
</dbReference>
<dbReference type="InterPro" id="IPR026983">
    <property type="entry name" value="DHC"/>
</dbReference>
<dbReference type="GO" id="GO:0005858">
    <property type="term" value="C:axonemal dynein complex"/>
    <property type="evidence" value="ECO:0007669"/>
    <property type="project" value="UniProtKB-ARBA"/>
</dbReference>
<evidence type="ECO:0000256" key="11">
    <source>
        <dbReference type="ARBA" id="ARBA00023054"/>
    </source>
</evidence>
<dbReference type="OMA" id="FPYDERA"/>
<keyword evidence="5" id="KW-0493">Microtubule</keyword>
<proteinExistence type="inferred from homology"/>
<dbReference type="InterPro" id="IPR042219">
    <property type="entry name" value="AAA_lid_11_sf"/>
</dbReference>
<dbReference type="InterPro" id="IPR041589">
    <property type="entry name" value="DNAH3_AAA_lid_1"/>
</dbReference>
<evidence type="ECO:0000256" key="7">
    <source>
        <dbReference type="ARBA" id="ARBA00022741"/>
    </source>
</evidence>
<evidence type="ECO:0000256" key="14">
    <source>
        <dbReference type="ARBA" id="ARBA00023212"/>
    </source>
</evidence>
<dbReference type="Gene3D" id="3.20.180.20">
    <property type="entry name" value="Dynein heavy chain, N-terminal domain 2"/>
    <property type="match status" value="1"/>
</dbReference>
<dbReference type="GO" id="GO:0051959">
    <property type="term" value="F:dynein light intermediate chain binding"/>
    <property type="evidence" value="ECO:0007669"/>
    <property type="project" value="InterPro"/>
</dbReference>
<dbReference type="Gene3D" id="3.10.490.20">
    <property type="match status" value="1"/>
</dbReference>
<dbReference type="FunFam" id="3.40.50.300:FF:000362">
    <property type="entry name" value="Dynein, axonemal, heavy chain 6"/>
    <property type="match status" value="1"/>
</dbReference>
<keyword evidence="8" id="KW-0067">ATP-binding</keyword>
<dbReference type="Pfam" id="PF03028">
    <property type="entry name" value="Dynein_heavy"/>
    <property type="match status" value="1"/>
</dbReference>
<dbReference type="FunFam" id="1.10.8.720:FF:000001">
    <property type="entry name" value="dynein heavy chain 7, axonemal"/>
    <property type="match status" value="1"/>
</dbReference>
<keyword evidence="11 16" id="KW-0175">Coiled coil</keyword>
<evidence type="ECO:0000313" key="18">
    <source>
        <dbReference type="Ensembl" id="ENSCSAVP00000008249.1"/>
    </source>
</evidence>
<keyword evidence="4" id="KW-0963">Cytoplasm</keyword>
<evidence type="ECO:0000256" key="5">
    <source>
        <dbReference type="ARBA" id="ARBA00022701"/>
    </source>
</evidence>
<evidence type="ECO:0000256" key="12">
    <source>
        <dbReference type="ARBA" id="ARBA00023069"/>
    </source>
</evidence>
<dbReference type="PANTHER" id="PTHR22878">
    <property type="entry name" value="DYNEIN HEAVY CHAIN 6, AXONEMAL-LIKE-RELATED"/>
    <property type="match status" value="1"/>
</dbReference>